<dbReference type="EMBL" id="QYTV02000001">
    <property type="protein sequence ID" value="RST77518.1"/>
    <property type="molecule type" value="Genomic_DNA"/>
</dbReference>
<protein>
    <submittedName>
        <fullName evidence="1">Uncharacterized protein</fullName>
    </submittedName>
</protein>
<dbReference type="AlphaFoldDB" id="A0A429Y809"/>
<name>A0A429Y809_9BACI</name>
<organism evidence="1 2">
    <name type="scientific">Siminovitchia acidinfaciens</name>
    <dbReference type="NCBI Taxonomy" id="2321395"/>
    <lineage>
        <taxon>Bacteria</taxon>
        <taxon>Bacillati</taxon>
        <taxon>Bacillota</taxon>
        <taxon>Bacilli</taxon>
        <taxon>Bacillales</taxon>
        <taxon>Bacillaceae</taxon>
        <taxon>Siminovitchia</taxon>
    </lineage>
</organism>
<proteinExistence type="predicted"/>
<keyword evidence="2" id="KW-1185">Reference proteome</keyword>
<evidence type="ECO:0000313" key="1">
    <source>
        <dbReference type="EMBL" id="RST77518.1"/>
    </source>
</evidence>
<comment type="caution">
    <text evidence="1">The sequence shown here is derived from an EMBL/GenBank/DDBJ whole genome shotgun (WGS) entry which is preliminary data.</text>
</comment>
<gene>
    <name evidence="1" type="ORF">D4T97_003275</name>
</gene>
<dbReference type="Proteomes" id="UP000287156">
    <property type="component" value="Unassembled WGS sequence"/>
</dbReference>
<accession>A0A429Y809</accession>
<evidence type="ECO:0000313" key="2">
    <source>
        <dbReference type="Proteomes" id="UP000287156"/>
    </source>
</evidence>
<sequence>MSPALGLKEKMNVRWISENVVQFEDFPFERTFVVTVKQKTVQKEDVSNKGLIESYMEAPFEEIDFKLVP</sequence>
<reference evidence="1" key="1">
    <citation type="submission" date="2018-12" db="EMBL/GenBank/DDBJ databases">
        <authorList>
            <person name="Sun L."/>
            <person name="Chen Z."/>
        </authorList>
    </citation>
    <scope>NUCLEOTIDE SEQUENCE [LARGE SCALE GENOMIC DNA]</scope>
    <source>
        <strain evidence="1">3-2-2</strain>
    </source>
</reference>